<dbReference type="EMBL" id="CM042021">
    <property type="protein sequence ID" value="KAI3817402.1"/>
    <property type="molecule type" value="Genomic_DNA"/>
</dbReference>
<organism evidence="1 2">
    <name type="scientific">Smallanthus sonchifolius</name>
    <dbReference type="NCBI Taxonomy" id="185202"/>
    <lineage>
        <taxon>Eukaryota</taxon>
        <taxon>Viridiplantae</taxon>
        <taxon>Streptophyta</taxon>
        <taxon>Embryophyta</taxon>
        <taxon>Tracheophyta</taxon>
        <taxon>Spermatophyta</taxon>
        <taxon>Magnoliopsida</taxon>
        <taxon>eudicotyledons</taxon>
        <taxon>Gunneridae</taxon>
        <taxon>Pentapetalae</taxon>
        <taxon>asterids</taxon>
        <taxon>campanulids</taxon>
        <taxon>Asterales</taxon>
        <taxon>Asteraceae</taxon>
        <taxon>Asteroideae</taxon>
        <taxon>Heliantheae alliance</taxon>
        <taxon>Millerieae</taxon>
        <taxon>Smallanthus</taxon>
    </lineage>
</organism>
<gene>
    <name evidence="1" type="ORF">L1987_11192</name>
</gene>
<proteinExistence type="predicted"/>
<reference evidence="1 2" key="2">
    <citation type="journal article" date="2022" name="Mol. Ecol. Resour.">
        <title>The genomes of chicory, endive, great burdock and yacon provide insights into Asteraceae paleo-polyploidization history and plant inulin production.</title>
        <authorList>
            <person name="Fan W."/>
            <person name="Wang S."/>
            <person name="Wang H."/>
            <person name="Wang A."/>
            <person name="Jiang F."/>
            <person name="Liu H."/>
            <person name="Zhao H."/>
            <person name="Xu D."/>
            <person name="Zhang Y."/>
        </authorList>
    </citation>
    <scope>NUCLEOTIDE SEQUENCE [LARGE SCALE GENOMIC DNA]</scope>
    <source>
        <strain evidence="2">cv. Yunnan</strain>
        <tissue evidence="1">Leaves</tissue>
    </source>
</reference>
<name>A0ACB9JAM1_9ASTR</name>
<keyword evidence="2" id="KW-1185">Reference proteome</keyword>
<reference evidence="2" key="1">
    <citation type="journal article" date="2022" name="Mol. Ecol. Resour.">
        <title>The genomes of chicory, endive, great burdock and yacon provide insights into Asteraceae palaeo-polyploidization history and plant inulin production.</title>
        <authorList>
            <person name="Fan W."/>
            <person name="Wang S."/>
            <person name="Wang H."/>
            <person name="Wang A."/>
            <person name="Jiang F."/>
            <person name="Liu H."/>
            <person name="Zhao H."/>
            <person name="Xu D."/>
            <person name="Zhang Y."/>
        </authorList>
    </citation>
    <scope>NUCLEOTIDE SEQUENCE [LARGE SCALE GENOMIC DNA]</scope>
    <source>
        <strain evidence="2">cv. Yunnan</strain>
    </source>
</reference>
<comment type="caution">
    <text evidence="1">The sequence shown here is derived from an EMBL/GenBank/DDBJ whole genome shotgun (WGS) entry which is preliminary data.</text>
</comment>
<evidence type="ECO:0000313" key="2">
    <source>
        <dbReference type="Proteomes" id="UP001056120"/>
    </source>
</evidence>
<evidence type="ECO:0000313" key="1">
    <source>
        <dbReference type="EMBL" id="KAI3817402.1"/>
    </source>
</evidence>
<sequence>MGSIIGLSLTAVAKDQLHHFSHHPPLSLLHLQPYHNNENDDDEDEFLEEDHLVANETCVRNKSCLGKTYKSFKEDEHLNLLHCPFHDEDDNILKRHTSNQKEFIGKQCDGKVLNHSSHQNPLIVFDKQISIDKKVSSKSKSTKGIKKPTHDDELTTSGGVSSAGGNDGSGGGGRKVGGV</sequence>
<dbReference type="Proteomes" id="UP001056120">
    <property type="component" value="Linkage Group LG04"/>
</dbReference>
<protein>
    <submittedName>
        <fullName evidence="1">Uncharacterized protein</fullName>
    </submittedName>
</protein>
<accession>A0ACB9JAM1</accession>